<accession>A0A4S3B4T6</accession>
<organism evidence="2 3">
    <name type="scientific">Vagococcus silagei</name>
    <dbReference type="NCBI Taxonomy" id="2508885"/>
    <lineage>
        <taxon>Bacteria</taxon>
        <taxon>Bacillati</taxon>
        <taxon>Bacillota</taxon>
        <taxon>Bacilli</taxon>
        <taxon>Lactobacillales</taxon>
        <taxon>Enterococcaceae</taxon>
        <taxon>Vagococcus</taxon>
    </lineage>
</organism>
<feature type="transmembrane region" description="Helical" evidence="1">
    <location>
        <begin position="84"/>
        <end position="103"/>
    </location>
</feature>
<proteinExistence type="predicted"/>
<dbReference type="EMBL" id="SDGV01000006">
    <property type="protein sequence ID" value="THB61872.1"/>
    <property type="molecule type" value="Genomic_DNA"/>
</dbReference>
<feature type="transmembrane region" description="Helical" evidence="1">
    <location>
        <begin position="115"/>
        <end position="132"/>
    </location>
</feature>
<dbReference type="RefSeq" id="WP_136136191.1">
    <property type="nucleotide sequence ID" value="NZ_SDGV01000006.1"/>
</dbReference>
<feature type="transmembrane region" description="Helical" evidence="1">
    <location>
        <begin position="186"/>
        <end position="202"/>
    </location>
</feature>
<keyword evidence="1" id="KW-0472">Membrane</keyword>
<reference evidence="2 3" key="1">
    <citation type="submission" date="2019-01" db="EMBL/GenBank/DDBJ databases">
        <title>Vagococcus silagei sp. nov. isolated from brewer's grain.</title>
        <authorList>
            <person name="Guu J.-R."/>
        </authorList>
    </citation>
    <scope>NUCLEOTIDE SEQUENCE [LARGE SCALE GENOMIC DNA]</scope>
    <source>
        <strain evidence="2 3">2B-2</strain>
    </source>
</reference>
<protein>
    <recommendedName>
        <fullName evidence="4">Glycosyltransferase RgtA/B/C/D-like domain-containing protein</fullName>
    </recommendedName>
</protein>
<feature type="transmembrane region" description="Helical" evidence="1">
    <location>
        <begin position="326"/>
        <end position="344"/>
    </location>
</feature>
<name>A0A4S3B4T6_9ENTE</name>
<dbReference type="OrthoDB" id="5056808at2"/>
<feature type="transmembrane region" description="Helical" evidence="1">
    <location>
        <begin position="356"/>
        <end position="373"/>
    </location>
</feature>
<feature type="transmembrane region" description="Helical" evidence="1">
    <location>
        <begin position="303"/>
        <end position="320"/>
    </location>
</feature>
<keyword evidence="1" id="KW-1133">Transmembrane helix</keyword>
<dbReference type="AlphaFoldDB" id="A0A4S3B4T6"/>
<feature type="transmembrane region" description="Helical" evidence="1">
    <location>
        <begin position="209"/>
        <end position="233"/>
    </location>
</feature>
<keyword evidence="3" id="KW-1185">Reference proteome</keyword>
<dbReference type="Proteomes" id="UP000310506">
    <property type="component" value="Unassembled WGS sequence"/>
</dbReference>
<feature type="transmembrane region" description="Helical" evidence="1">
    <location>
        <begin position="12"/>
        <end position="28"/>
    </location>
</feature>
<evidence type="ECO:0008006" key="4">
    <source>
        <dbReference type="Google" id="ProtNLM"/>
    </source>
</evidence>
<evidence type="ECO:0000256" key="1">
    <source>
        <dbReference type="SAM" id="Phobius"/>
    </source>
</evidence>
<evidence type="ECO:0000313" key="3">
    <source>
        <dbReference type="Proteomes" id="UP000310506"/>
    </source>
</evidence>
<comment type="caution">
    <text evidence="2">The sequence shown here is derived from an EMBL/GenBank/DDBJ whole genome shotgun (WGS) entry which is preliminary data.</text>
</comment>
<sequence>MKLTEQLKQKKELLLIFAWSTITMMVTSKNSPVFFLNDWVDLNAFLTMGKGWSHGLIPYKDLFEQKGPALYFIFNIASRISNSYFGIYLIEVILFTLSLYLFYKIARQFVNNSTSLLFCMASSMILTMNPYFKLGGSAEEIALPFIVYSIYLIFEFQKSDGILTKSQYVLGGLSLSFLFWAKYTMIGSWVGFFLALAIVLLIKKKFHELIKAVLFSLIGFLSLSSLVLFYFYLKDALSDLIFSYFYFNIRLYPTNDGIPLFGKLINSVIGFIQLISRDYFLFTILIIGLFTILFSHKMFKNNYTIFMYFAAYFSLITVQFIGGNIWPYYCLIVFPFFCISLLPLLEKSQDLTFNKFQVFILSLISLVLVMSFNKNITESKFFPHNSSISINRQDSEPAQMKFAKIINKEKNPTLLNYGAVDMGFFQAADILPSNYYFIRQNIPHEKYPNIMNEQNKIINDRKVMFVVTRSKGINTEASVPANIRKNYTLVAEHTQTFEVANRTYRLYKIKK</sequence>
<evidence type="ECO:0000313" key="2">
    <source>
        <dbReference type="EMBL" id="THB61872.1"/>
    </source>
</evidence>
<gene>
    <name evidence="2" type="ORF">ESZ54_02945</name>
</gene>
<feature type="transmembrane region" description="Helical" evidence="1">
    <location>
        <begin position="279"/>
        <end position="296"/>
    </location>
</feature>
<keyword evidence="1" id="KW-0812">Transmembrane</keyword>